<dbReference type="AlphaFoldDB" id="A0AAV4YBM4"/>
<keyword evidence="3" id="KW-1185">Reference proteome</keyword>
<evidence type="ECO:0000256" key="1">
    <source>
        <dbReference type="SAM" id="MobiDB-lite"/>
    </source>
</evidence>
<organism evidence="2 3">
    <name type="scientific">Caerostris extrusa</name>
    <name type="common">Bark spider</name>
    <name type="synonym">Caerostris bankana</name>
    <dbReference type="NCBI Taxonomy" id="172846"/>
    <lineage>
        <taxon>Eukaryota</taxon>
        <taxon>Metazoa</taxon>
        <taxon>Ecdysozoa</taxon>
        <taxon>Arthropoda</taxon>
        <taxon>Chelicerata</taxon>
        <taxon>Arachnida</taxon>
        <taxon>Araneae</taxon>
        <taxon>Araneomorphae</taxon>
        <taxon>Entelegynae</taxon>
        <taxon>Araneoidea</taxon>
        <taxon>Araneidae</taxon>
        <taxon>Caerostris</taxon>
    </lineage>
</organism>
<evidence type="ECO:0000313" key="3">
    <source>
        <dbReference type="Proteomes" id="UP001054945"/>
    </source>
</evidence>
<reference evidence="2 3" key="1">
    <citation type="submission" date="2021-06" db="EMBL/GenBank/DDBJ databases">
        <title>Caerostris extrusa draft genome.</title>
        <authorList>
            <person name="Kono N."/>
            <person name="Arakawa K."/>
        </authorList>
    </citation>
    <scope>NUCLEOTIDE SEQUENCE [LARGE SCALE GENOMIC DNA]</scope>
</reference>
<dbReference type="EMBL" id="BPLR01019148">
    <property type="protein sequence ID" value="GIZ04817.1"/>
    <property type="molecule type" value="Genomic_DNA"/>
</dbReference>
<protein>
    <submittedName>
        <fullName evidence="2">Uncharacterized protein</fullName>
    </submittedName>
</protein>
<comment type="caution">
    <text evidence="2">The sequence shown here is derived from an EMBL/GenBank/DDBJ whole genome shotgun (WGS) entry which is preliminary data.</text>
</comment>
<dbReference type="Proteomes" id="UP001054945">
    <property type="component" value="Unassembled WGS sequence"/>
</dbReference>
<proteinExistence type="predicted"/>
<gene>
    <name evidence="2" type="ORF">CEXT_291771</name>
</gene>
<name>A0AAV4YBM4_CAEEX</name>
<feature type="compositionally biased region" description="Basic and acidic residues" evidence="1">
    <location>
        <begin position="36"/>
        <end position="59"/>
    </location>
</feature>
<feature type="region of interest" description="Disordered" evidence="1">
    <location>
        <begin position="26"/>
        <end position="72"/>
    </location>
</feature>
<accession>A0AAV4YBM4</accession>
<evidence type="ECO:0000313" key="2">
    <source>
        <dbReference type="EMBL" id="GIZ04817.1"/>
    </source>
</evidence>
<sequence>MAPHYLRDPLRRGAVSILGSDCHGVPSLEPLNGVQEEGRLRERADARERRQPEPDRLQEGEPPSRFLRLPSPMRAAPTRWKKKIGAWEPAALHGLRHLHREILFGFWCREKQLIQMYESASVTAVFCLQ</sequence>